<reference evidence="2 3" key="1">
    <citation type="submission" date="2020-10" db="EMBL/GenBank/DDBJ databases">
        <title>Phylogeny of dyella-like bacteria.</title>
        <authorList>
            <person name="Fu J."/>
        </authorList>
    </citation>
    <scope>NUCLEOTIDE SEQUENCE [LARGE SCALE GENOMIC DNA]</scope>
    <source>
        <strain evidence="2 3">DHG40</strain>
    </source>
</reference>
<accession>A0ABW8IKI7</accession>
<dbReference type="NCBIfam" id="TIGR01643">
    <property type="entry name" value="YD_repeat_2x"/>
    <property type="match status" value="4"/>
</dbReference>
<dbReference type="PANTHER" id="PTHR32305:SF15">
    <property type="entry name" value="PROTEIN RHSA-RELATED"/>
    <property type="match status" value="1"/>
</dbReference>
<protein>
    <submittedName>
        <fullName evidence="2">RHS repeat protein</fullName>
    </submittedName>
</protein>
<keyword evidence="3" id="KW-1185">Reference proteome</keyword>
<gene>
    <name evidence="2" type="ORF">ISP18_14160</name>
</gene>
<dbReference type="InterPro" id="IPR006530">
    <property type="entry name" value="YD"/>
</dbReference>
<name>A0ABW8IKI7_9GAMM</name>
<evidence type="ECO:0000259" key="1">
    <source>
        <dbReference type="Pfam" id="PF20148"/>
    </source>
</evidence>
<dbReference type="PANTHER" id="PTHR32305">
    <property type="match status" value="1"/>
</dbReference>
<dbReference type="Gene3D" id="2.180.10.10">
    <property type="entry name" value="RHS repeat-associated core"/>
    <property type="match status" value="2"/>
</dbReference>
<proteinExistence type="predicted"/>
<dbReference type="Proteomes" id="UP001620409">
    <property type="component" value="Unassembled WGS sequence"/>
</dbReference>
<dbReference type="InterPro" id="IPR031325">
    <property type="entry name" value="RHS_repeat"/>
</dbReference>
<dbReference type="InterPro" id="IPR050708">
    <property type="entry name" value="T6SS_VgrG/RHS"/>
</dbReference>
<feature type="domain" description="DUF6531" evidence="1">
    <location>
        <begin position="34"/>
        <end position="108"/>
    </location>
</feature>
<dbReference type="InterPro" id="IPR045351">
    <property type="entry name" value="DUF6531"/>
</dbReference>
<comment type="caution">
    <text evidence="2">The sequence shown here is derived from an EMBL/GenBank/DDBJ whole genome shotgun (WGS) entry which is preliminary data.</text>
</comment>
<organism evidence="2 3">
    <name type="scientific">Dyella humi</name>
    <dbReference type="NCBI Taxonomy" id="1770547"/>
    <lineage>
        <taxon>Bacteria</taxon>
        <taxon>Pseudomonadati</taxon>
        <taxon>Pseudomonadota</taxon>
        <taxon>Gammaproteobacteria</taxon>
        <taxon>Lysobacterales</taxon>
        <taxon>Rhodanobacteraceae</taxon>
        <taxon>Dyella</taxon>
    </lineage>
</organism>
<dbReference type="Pfam" id="PF20148">
    <property type="entry name" value="DUF6531"/>
    <property type="match status" value="1"/>
</dbReference>
<dbReference type="RefSeq" id="WP_380013152.1">
    <property type="nucleotide sequence ID" value="NZ_JADIKI010000023.1"/>
</dbReference>
<dbReference type="EMBL" id="JADIKI010000023">
    <property type="protein sequence ID" value="MFK2855741.1"/>
    <property type="molecule type" value="Genomic_DNA"/>
</dbReference>
<dbReference type="Pfam" id="PF05593">
    <property type="entry name" value="RHS_repeat"/>
    <property type="match status" value="5"/>
</dbReference>
<evidence type="ECO:0000313" key="2">
    <source>
        <dbReference type="EMBL" id="MFK2855741.1"/>
    </source>
</evidence>
<sequence length="705" mass="75004">MQYHGTCGGGTWVYATSYPYNPGRNLGKPCNCAGDPIDIATGNEYRDDEDASLGDLSFHRYYNSHSSVSSTHIGTHWRHSFDRSVEYLAGSNTSAVTVFRSDGRQIAFTLNSGQWVTDPDVADRLTEQTDASGNLTGWLHFDASTRDQEAFDQNGRLISIIDPDGQVTTLTYSTASTPANVAPIVGLLLTVTDPKGRVLSFAYNTNSEVSTVTEPDGGVLDYAYSSSGNLVSVTYPDKTLRQYVYDESSLTGGANLPNALTGDIDESNTRFTSIGYNSSGQATMSMLASSIDKTQLTYNTNGTTSVTYPTGAQSTLSFVTPNGSMHISSVSAPCGVQCGQPNAAATFDANGYPASTTDWKGNVTKTTYDVNGLLDQRIDASGSTGQRTTNFTWNTILRVPLMRIVLDASGNTISSTQWVYNSAGQTLARCEIDPTNSASSGYSCNSSGTVPAGVRRWTYAYCTAVDGVQCPIVGLLLTGTGPRTDTTQTTSYSYYLSSSATSCGTPGSACYQAGDLHTVTDPSGHVTTIASYDADGRITRLTDASGVNTDLTYTLRGWLATRTVGGGQTTISYMPYGAVSSVTDPDGVTTTYGYDAAHRLVKIADAQGNYVQYTLDAAGDKTTEQVYDTTGTLHKSLSRTFNPLGQLTQVTDGLSHTVFNASANGDYDANGNLVQSTDGLGIQRQLGYDALNRLVQTLDNYSGSN</sequence>
<evidence type="ECO:0000313" key="3">
    <source>
        <dbReference type="Proteomes" id="UP001620409"/>
    </source>
</evidence>